<sequence length="22" mass="2548">MVRVAALADWYGISRLLERRAT</sequence>
<reference evidence="1" key="1">
    <citation type="submission" date="2018-05" db="EMBL/GenBank/DDBJ databases">
        <authorList>
            <person name="Lanie J.A."/>
            <person name="Ng W.-L."/>
            <person name="Kazmierczak K.M."/>
            <person name="Andrzejewski T.M."/>
            <person name="Davidsen T.M."/>
            <person name="Wayne K.J."/>
            <person name="Tettelin H."/>
            <person name="Glass J.I."/>
            <person name="Rusch D."/>
            <person name="Podicherti R."/>
            <person name="Tsui H.-C.T."/>
            <person name="Winkler M.E."/>
        </authorList>
    </citation>
    <scope>NUCLEOTIDE SEQUENCE</scope>
</reference>
<protein>
    <submittedName>
        <fullName evidence="1">Uncharacterized protein</fullName>
    </submittedName>
</protein>
<evidence type="ECO:0000313" key="1">
    <source>
        <dbReference type="EMBL" id="SUZ78819.1"/>
    </source>
</evidence>
<dbReference type="AlphaFoldDB" id="A0A381QK57"/>
<proteinExistence type="predicted"/>
<organism evidence="1">
    <name type="scientific">marine metagenome</name>
    <dbReference type="NCBI Taxonomy" id="408172"/>
    <lineage>
        <taxon>unclassified sequences</taxon>
        <taxon>metagenomes</taxon>
        <taxon>ecological metagenomes</taxon>
    </lineage>
</organism>
<name>A0A381QK57_9ZZZZ</name>
<gene>
    <name evidence="1" type="ORF">METZ01_LOCUS31673</name>
</gene>
<dbReference type="EMBL" id="UINC01001368">
    <property type="protein sequence ID" value="SUZ78819.1"/>
    <property type="molecule type" value="Genomic_DNA"/>
</dbReference>
<accession>A0A381QK57</accession>